<dbReference type="Pfam" id="PF01609">
    <property type="entry name" value="DDE_Tnp_1"/>
    <property type="match status" value="1"/>
</dbReference>
<keyword evidence="6" id="KW-1185">Reference proteome</keyword>
<dbReference type="EMBL" id="JAVDYC010000001">
    <property type="protein sequence ID" value="MDR7320748.1"/>
    <property type="molecule type" value="Genomic_DNA"/>
</dbReference>
<evidence type="ECO:0000313" key="6">
    <source>
        <dbReference type="Proteomes" id="UP001183629"/>
    </source>
</evidence>
<organism evidence="4 6">
    <name type="scientific">Catenuloplanes niger</name>
    <dbReference type="NCBI Taxonomy" id="587534"/>
    <lineage>
        <taxon>Bacteria</taxon>
        <taxon>Bacillati</taxon>
        <taxon>Actinomycetota</taxon>
        <taxon>Actinomycetes</taxon>
        <taxon>Micromonosporales</taxon>
        <taxon>Micromonosporaceae</taxon>
        <taxon>Catenuloplanes</taxon>
    </lineage>
</organism>
<dbReference type="InterPro" id="IPR025161">
    <property type="entry name" value="IS402-like_dom"/>
</dbReference>
<dbReference type="Proteomes" id="UP001183629">
    <property type="component" value="Unassembled WGS sequence"/>
</dbReference>
<dbReference type="GO" id="GO:0004803">
    <property type="term" value="F:transposase activity"/>
    <property type="evidence" value="ECO:0007669"/>
    <property type="project" value="InterPro"/>
</dbReference>
<dbReference type="GO" id="GO:0003677">
    <property type="term" value="F:DNA binding"/>
    <property type="evidence" value="ECO:0007669"/>
    <property type="project" value="InterPro"/>
</dbReference>
<evidence type="ECO:0000259" key="3">
    <source>
        <dbReference type="Pfam" id="PF13340"/>
    </source>
</evidence>
<feature type="region of interest" description="Disordered" evidence="1">
    <location>
        <begin position="117"/>
        <end position="147"/>
    </location>
</feature>
<dbReference type="InterPro" id="IPR002559">
    <property type="entry name" value="Transposase_11"/>
</dbReference>
<reference evidence="4 6" key="1">
    <citation type="submission" date="2023-07" db="EMBL/GenBank/DDBJ databases">
        <title>Sequencing the genomes of 1000 actinobacteria strains.</title>
        <authorList>
            <person name="Klenk H.-P."/>
        </authorList>
    </citation>
    <scope>NUCLEOTIDE SEQUENCE [LARGE SCALE GENOMIC DNA]</scope>
    <source>
        <strain evidence="4 6">DSM 44711</strain>
    </source>
</reference>
<name>A0AAE3ZIY4_9ACTN</name>
<accession>A0AAE3ZIY4</accession>
<proteinExistence type="predicted"/>
<dbReference type="EMBL" id="JAVDYC010000001">
    <property type="protein sequence ID" value="MDR7325464.1"/>
    <property type="molecule type" value="Genomic_DNA"/>
</dbReference>
<dbReference type="PANTHER" id="PTHR30007">
    <property type="entry name" value="PHP DOMAIN PROTEIN"/>
    <property type="match status" value="1"/>
</dbReference>
<comment type="caution">
    <text evidence="4">The sequence shown here is derived from an EMBL/GenBank/DDBJ whole genome shotgun (WGS) entry which is preliminary data.</text>
</comment>
<evidence type="ECO:0000313" key="4">
    <source>
        <dbReference type="EMBL" id="MDR7320748.1"/>
    </source>
</evidence>
<dbReference type="AlphaFoldDB" id="A0AAE3ZIY4"/>
<feature type="domain" description="Transposase IS4-like" evidence="2">
    <location>
        <begin position="104"/>
        <end position="288"/>
    </location>
</feature>
<sequence>MDTLAVLRRHDLTDVQWARLEPLLSVPDQRRSGRPPATCRRTVIDAIRWRVRVGCAWRDIPPCYGSWSAAYALFRRWQRNGTWSRILARLQALAEAVGAIIWNLSVDSTIARAHQHAAGARRDSAGQAEPPGGVGDPEPDDHGLDRSRGGWTTKVHLACEQGCKPMAIVVTAGHRGDSPQFVKVLERVKVVKLSGRTRTRPEAVMADKAYSSRANRAYLRRRRITCVIPIKTDQAAGRTRKGAAGGRPYDFDAERYKQRNTIERGISRLKQHRAVATRYDKLAVRYEATVQIACINIWL</sequence>
<dbReference type="GO" id="GO:0006313">
    <property type="term" value="P:DNA transposition"/>
    <property type="evidence" value="ECO:0007669"/>
    <property type="project" value="InterPro"/>
</dbReference>
<dbReference type="NCBIfam" id="NF033580">
    <property type="entry name" value="transpos_IS5_3"/>
    <property type="match status" value="1"/>
</dbReference>
<evidence type="ECO:0000256" key="1">
    <source>
        <dbReference type="SAM" id="MobiDB-lite"/>
    </source>
</evidence>
<gene>
    <name evidence="4" type="ORF">J2S44_000998</name>
    <name evidence="5" type="ORF">J2S44_005714</name>
</gene>
<protein>
    <submittedName>
        <fullName evidence="4">Transposase</fullName>
    </submittedName>
</protein>
<dbReference type="Pfam" id="PF13340">
    <property type="entry name" value="DUF4096"/>
    <property type="match status" value="1"/>
</dbReference>
<dbReference type="PANTHER" id="PTHR30007:SF1">
    <property type="entry name" value="BLR1914 PROTEIN"/>
    <property type="match status" value="1"/>
</dbReference>
<evidence type="ECO:0000259" key="2">
    <source>
        <dbReference type="Pfam" id="PF01609"/>
    </source>
</evidence>
<feature type="domain" description="Insertion element IS402-like" evidence="3">
    <location>
        <begin position="12"/>
        <end position="86"/>
    </location>
</feature>
<evidence type="ECO:0000313" key="5">
    <source>
        <dbReference type="EMBL" id="MDR7325464.1"/>
    </source>
</evidence>